<evidence type="ECO:0000259" key="2">
    <source>
        <dbReference type="Pfam" id="PF09747"/>
    </source>
</evidence>
<feature type="region of interest" description="Disordered" evidence="1">
    <location>
        <begin position="200"/>
        <end position="252"/>
    </location>
</feature>
<feature type="region of interest" description="Disordered" evidence="1">
    <location>
        <begin position="1"/>
        <end position="25"/>
    </location>
</feature>
<feature type="domain" description="CCD97-like C-terminal" evidence="2">
    <location>
        <begin position="133"/>
        <end position="329"/>
    </location>
</feature>
<protein>
    <recommendedName>
        <fullName evidence="2">CCD97-like C-terminal domain-containing protein</fullName>
    </recommendedName>
</protein>
<evidence type="ECO:0000313" key="4">
    <source>
        <dbReference type="Proteomes" id="UP000801492"/>
    </source>
</evidence>
<feature type="compositionally biased region" description="Polar residues" evidence="1">
    <location>
        <begin position="8"/>
        <end position="25"/>
    </location>
</feature>
<proteinExistence type="predicted"/>
<dbReference type="EMBL" id="VTPC01000791">
    <property type="protein sequence ID" value="KAF2904350.1"/>
    <property type="molecule type" value="Genomic_DNA"/>
</dbReference>
<dbReference type="InterPro" id="IPR040233">
    <property type="entry name" value="CCD97-like_C"/>
</dbReference>
<feature type="compositionally biased region" description="Acidic residues" evidence="1">
    <location>
        <begin position="209"/>
        <end position="228"/>
    </location>
</feature>
<comment type="caution">
    <text evidence="3">The sequence shown here is derived from an EMBL/GenBank/DDBJ whole genome shotgun (WGS) entry which is preliminary data.</text>
</comment>
<dbReference type="Proteomes" id="UP000801492">
    <property type="component" value="Unassembled WGS sequence"/>
</dbReference>
<evidence type="ECO:0000313" key="3">
    <source>
        <dbReference type="EMBL" id="KAF2904350.1"/>
    </source>
</evidence>
<accession>A0A8K0GH23</accession>
<dbReference type="PANTHER" id="PTHR31840:SF1">
    <property type="entry name" value="COILED-COIL DOMAIN-CONTAINING PROTEIN 97"/>
    <property type="match status" value="1"/>
</dbReference>
<feature type="region of interest" description="Disordered" evidence="1">
    <location>
        <begin position="325"/>
        <end position="351"/>
    </location>
</feature>
<evidence type="ECO:0000256" key="1">
    <source>
        <dbReference type="SAM" id="MobiDB-lite"/>
    </source>
</evidence>
<feature type="compositionally biased region" description="Acidic residues" evidence="1">
    <location>
        <begin position="325"/>
        <end position="335"/>
    </location>
</feature>
<dbReference type="OrthoDB" id="333176at2759"/>
<dbReference type="InterPro" id="IPR018613">
    <property type="entry name" value="Ccdc97-like"/>
</dbReference>
<dbReference type="AlphaFoldDB" id="A0A8K0GH23"/>
<sequence>MEIEINENAASTESDHNLSTQENCKSSPINVINNDSLTEIIRKLADNDKILCKSQQRNEADITREEKMTILLDIFNKSKSSFLSRFGQFLSAEQAQYFEQFKDDPRDGYEVMCHLKNISKVDSKVKKHRYLRNKRYAALKRLEKDSYFSETEMMKRNPLLYEQLVGQYLSDREKRLRDRQNYNESKTFVGVLLDGIEKEQMEKKKREQEAEDAQMEESSEDSSSEEEMSTERDPCTSKSHHQKRPQKTLWGEIEEDGPKIVRFRPRDSDCFISAQERKILREEFVSIMYQNFLDGKDEEFDYNTVDNNEEYDNLEILEHDEEEKYFDSEEPEDMNMEGGEINKSEEESSEDELDIYMNALNQHPAVCQLSEHIKKL</sequence>
<keyword evidence="4" id="KW-1185">Reference proteome</keyword>
<dbReference type="Pfam" id="PF09747">
    <property type="entry name" value="CCD97-like_C"/>
    <property type="match status" value="1"/>
</dbReference>
<name>A0A8K0GH23_IGNLU</name>
<gene>
    <name evidence="3" type="ORF">ILUMI_01808</name>
</gene>
<reference evidence="3" key="1">
    <citation type="submission" date="2019-08" db="EMBL/GenBank/DDBJ databases">
        <title>The genome of the North American firefly Photinus pyralis.</title>
        <authorList>
            <consortium name="Photinus pyralis genome working group"/>
            <person name="Fallon T.R."/>
            <person name="Sander Lower S.E."/>
            <person name="Weng J.-K."/>
        </authorList>
    </citation>
    <scope>NUCLEOTIDE SEQUENCE</scope>
    <source>
        <strain evidence="3">TRF0915ILg1</strain>
        <tissue evidence="3">Whole body</tissue>
    </source>
</reference>
<dbReference type="PANTHER" id="PTHR31840">
    <property type="entry name" value="COILED-COIL DOMAIN-CONTAINING PROTEIN 97"/>
    <property type="match status" value="1"/>
</dbReference>
<organism evidence="3 4">
    <name type="scientific">Ignelater luminosus</name>
    <name type="common">Cucubano</name>
    <name type="synonym">Pyrophorus luminosus</name>
    <dbReference type="NCBI Taxonomy" id="2038154"/>
    <lineage>
        <taxon>Eukaryota</taxon>
        <taxon>Metazoa</taxon>
        <taxon>Ecdysozoa</taxon>
        <taxon>Arthropoda</taxon>
        <taxon>Hexapoda</taxon>
        <taxon>Insecta</taxon>
        <taxon>Pterygota</taxon>
        <taxon>Neoptera</taxon>
        <taxon>Endopterygota</taxon>
        <taxon>Coleoptera</taxon>
        <taxon>Polyphaga</taxon>
        <taxon>Elateriformia</taxon>
        <taxon>Elateroidea</taxon>
        <taxon>Elateridae</taxon>
        <taxon>Agrypninae</taxon>
        <taxon>Pyrophorini</taxon>
        <taxon>Ignelater</taxon>
    </lineage>
</organism>